<evidence type="ECO:0000256" key="5">
    <source>
        <dbReference type="ARBA" id="ARBA00023235"/>
    </source>
</evidence>
<evidence type="ECO:0000256" key="7">
    <source>
        <dbReference type="ARBA" id="ARBA00034808"/>
    </source>
</evidence>
<dbReference type="GO" id="GO:0003677">
    <property type="term" value="F:DNA binding"/>
    <property type="evidence" value="ECO:0007669"/>
    <property type="project" value="UniProtKB-KW"/>
</dbReference>
<evidence type="ECO:0000256" key="6">
    <source>
        <dbReference type="ARBA" id="ARBA00034617"/>
    </source>
</evidence>
<evidence type="ECO:0000256" key="4">
    <source>
        <dbReference type="ARBA" id="ARBA00023125"/>
    </source>
</evidence>
<dbReference type="SMART" id="SM00490">
    <property type="entry name" value="HELICc"/>
    <property type="match status" value="1"/>
</dbReference>
<dbReference type="EMBL" id="JARKIB010000231">
    <property type="protein sequence ID" value="KAJ7721323.1"/>
    <property type="molecule type" value="Genomic_DNA"/>
</dbReference>
<name>A0AAD7HI81_9AGAR</name>
<dbReference type="InterPro" id="IPR001650">
    <property type="entry name" value="Helicase_C-like"/>
</dbReference>
<dbReference type="InterPro" id="IPR014001">
    <property type="entry name" value="Helicase_ATP-bd"/>
</dbReference>
<dbReference type="Gene3D" id="3.40.50.300">
    <property type="entry name" value="P-loop containing nucleotide triphosphate hydrolases"/>
    <property type="match status" value="2"/>
</dbReference>
<comment type="caution">
    <text evidence="11">The sequence shown here is derived from an EMBL/GenBank/DDBJ whole genome shotgun (WGS) entry which is preliminary data.</text>
</comment>
<dbReference type="PROSITE" id="PS51194">
    <property type="entry name" value="HELICASE_CTER"/>
    <property type="match status" value="1"/>
</dbReference>
<evidence type="ECO:0000256" key="8">
    <source>
        <dbReference type="SAM" id="MobiDB-lite"/>
    </source>
</evidence>
<comment type="catalytic activity">
    <reaction evidence="6">
        <text>Couples ATP hydrolysis with the unwinding of duplex DNA by translocating in the 3'-5' direction.</text>
        <dbReference type="EC" id="5.6.2.4"/>
    </reaction>
</comment>
<evidence type="ECO:0000256" key="1">
    <source>
        <dbReference type="ARBA" id="ARBA00005446"/>
    </source>
</evidence>
<accession>A0AAD7HI81</accession>
<gene>
    <name evidence="11" type="ORF">B0H16DRAFT_1791703</name>
</gene>
<dbReference type="GO" id="GO:0005524">
    <property type="term" value="F:ATP binding"/>
    <property type="evidence" value="ECO:0007669"/>
    <property type="project" value="UniProtKB-KW"/>
</dbReference>
<evidence type="ECO:0000256" key="3">
    <source>
        <dbReference type="ARBA" id="ARBA00022840"/>
    </source>
</evidence>
<evidence type="ECO:0000256" key="2">
    <source>
        <dbReference type="ARBA" id="ARBA00022741"/>
    </source>
</evidence>
<evidence type="ECO:0000313" key="11">
    <source>
        <dbReference type="EMBL" id="KAJ7721323.1"/>
    </source>
</evidence>
<dbReference type="Proteomes" id="UP001215598">
    <property type="component" value="Unassembled WGS sequence"/>
</dbReference>
<keyword evidence="5" id="KW-0413">Isomerase</keyword>
<proteinExistence type="inferred from homology"/>
<protein>
    <recommendedName>
        <fullName evidence="7">DNA 3'-5' helicase</fullName>
        <ecNumber evidence="7">5.6.2.4</ecNumber>
    </recommendedName>
</protein>
<feature type="domain" description="Helicase ATP-binding" evidence="9">
    <location>
        <begin position="245"/>
        <end position="406"/>
    </location>
</feature>
<reference evidence="11" key="1">
    <citation type="submission" date="2023-03" db="EMBL/GenBank/DDBJ databases">
        <title>Massive genome expansion in bonnet fungi (Mycena s.s.) driven by repeated elements and novel gene families across ecological guilds.</title>
        <authorList>
            <consortium name="Lawrence Berkeley National Laboratory"/>
            <person name="Harder C.B."/>
            <person name="Miyauchi S."/>
            <person name="Viragh M."/>
            <person name="Kuo A."/>
            <person name="Thoen E."/>
            <person name="Andreopoulos B."/>
            <person name="Lu D."/>
            <person name="Skrede I."/>
            <person name="Drula E."/>
            <person name="Henrissat B."/>
            <person name="Morin E."/>
            <person name="Kohler A."/>
            <person name="Barry K."/>
            <person name="LaButti K."/>
            <person name="Morin E."/>
            <person name="Salamov A."/>
            <person name="Lipzen A."/>
            <person name="Mereny Z."/>
            <person name="Hegedus B."/>
            <person name="Baldrian P."/>
            <person name="Stursova M."/>
            <person name="Weitz H."/>
            <person name="Taylor A."/>
            <person name="Grigoriev I.V."/>
            <person name="Nagy L.G."/>
            <person name="Martin F."/>
            <person name="Kauserud H."/>
        </authorList>
    </citation>
    <scope>NUCLEOTIDE SEQUENCE</scope>
    <source>
        <strain evidence="11">CBHHK182m</strain>
    </source>
</reference>
<dbReference type="Pfam" id="PF00270">
    <property type="entry name" value="DEAD"/>
    <property type="match status" value="1"/>
</dbReference>
<organism evidence="11 12">
    <name type="scientific">Mycena metata</name>
    <dbReference type="NCBI Taxonomy" id="1033252"/>
    <lineage>
        <taxon>Eukaryota</taxon>
        <taxon>Fungi</taxon>
        <taxon>Dikarya</taxon>
        <taxon>Basidiomycota</taxon>
        <taxon>Agaricomycotina</taxon>
        <taxon>Agaricomycetes</taxon>
        <taxon>Agaricomycetidae</taxon>
        <taxon>Agaricales</taxon>
        <taxon>Marasmiineae</taxon>
        <taxon>Mycenaceae</taxon>
        <taxon>Mycena</taxon>
    </lineage>
</organism>
<dbReference type="InterPro" id="IPR011545">
    <property type="entry name" value="DEAD/DEAH_box_helicase_dom"/>
</dbReference>
<keyword evidence="3" id="KW-0067">ATP-binding</keyword>
<evidence type="ECO:0000313" key="12">
    <source>
        <dbReference type="Proteomes" id="UP001215598"/>
    </source>
</evidence>
<dbReference type="GO" id="GO:0005694">
    <property type="term" value="C:chromosome"/>
    <property type="evidence" value="ECO:0007669"/>
    <property type="project" value="TreeGrafter"/>
</dbReference>
<dbReference type="Pfam" id="PF00271">
    <property type="entry name" value="Helicase_C"/>
    <property type="match status" value="1"/>
</dbReference>
<dbReference type="PANTHER" id="PTHR13710:SF105">
    <property type="entry name" value="ATP-DEPENDENT DNA HELICASE Q1"/>
    <property type="match status" value="1"/>
</dbReference>
<dbReference type="SMART" id="SM00487">
    <property type="entry name" value="DEXDc"/>
    <property type="match status" value="1"/>
</dbReference>
<dbReference type="GO" id="GO:0000724">
    <property type="term" value="P:double-strand break repair via homologous recombination"/>
    <property type="evidence" value="ECO:0007669"/>
    <property type="project" value="TreeGrafter"/>
</dbReference>
<dbReference type="PANTHER" id="PTHR13710">
    <property type="entry name" value="DNA HELICASE RECQ FAMILY MEMBER"/>
    <property type="match status" value="1"/>
</dbReference>
<comment type="similarity">
    <text evidence="1">Belongs to the helicase family. RecQ subfamily.</text>
</comment>
<dbReference type="GO" id="GO:0016787">
    <property type="term" value="F:hydrolase activity"/>
    <property type="evidence" value="ECO:0007669"/>
    <property type="project" value="UniProtKB-KW"/>
</dbReference>
<feature type="compositionally biased region" description="Basic and acidic residues" evidence="8">
    <location>
        <begin position="173"/>
        <end position="185"/>
    </location>
</feature>
<dbReference type="PROSITE" id="PS51192">
    <property type="entry name" value="HELICASE_ATP_BIND_1"/>
    <property type="match status" value="1"/>
</dbReference>
<feature type="domain" description="Helicase C-terminal" evidence="10">
    <location>
        <begin position="434"/>
        <end position="573"/>
    </location>
</feature>
<dbReference type="EC" id="5.6.2.4" evidence="7"/>
<keyword evidence="4" id="KW-0238">DNA-binding</keyword>
<dbReference type="SUPFAM" id="SSF52540">
    <property type="entry name" value="P-loop containing nucleoside triphosphate hydrolases"/>
    <property type="match status" value="1"/>
</dbReference>
<keyword evidence="11" id="KW-0378">Hydrolase</keyword>
<evidence type="ECO:0000259" key="10">
    <source>
        <dbReference type="PROSITE" id="PS51194"/>
    </source>
</evidence>
<dbReference type="AlphaFoldDB" id="A0AAD7HI81"/>
<feature type="compositionally biased region" description="Gly residues" evidence="8">
    <location>
        <begin position="11"/>
        <end position="21"/>
    </location>
</feature>
<feature type="region of interest" description="Disordered" evidence="8">
    <location>
        <begin position="162"/>
        <end position="227"/>
    </location>
</feature>
<dbReference type="GO" id="GO:0005737">
    <property type="term" value="C:cytoplasm"/>
    <property type="evidence" value="ECO:0007669"/>
    <property type="project" value="TreeGrafter"/>
</dbReference>
<evidence type="ECO:0000259" key="9">
    <source>
        <dbReference type="PROSITE" id="PS51192"/>
    </source>
</evidence>
<feature type="region of interest" description="Disordered" evidence="8">
    <location>
        <begin position="1"/>
        <end position="26"/>
    </location>
</feature>
<keyword evidence="12" id="KW-1185">Reference proteome</keyword>
<dbReference type="GO" id="GO:0043138">
    <property type="term" value="F:3'-5' DNA helicase activity"/>
    <property type="evidence" value="ECO:0007669"/>
    <property type="project" value="UniProtKB-EC"/>
</dbReference>
<sequence>MSGSANVAREGSGGAAGTGAGRKGDRAKKHHSCGFEAYGTVGGSLNVCSRSAGAACGGSRTNGGSITVVSTQRSITACFWAERRAVAGARARAPEAGNDDDAERYGAFERLQARERYGVGSRIKVCAGGVAGQKQPQARFYAKMGAQAVRFWGVKSGLLAGNGVKRRAPGPRMSKEAFSRSHPGVERPPGGSASPRGGGRKEEPEPSRNAPKRRINQGAKSGPRLQELLGPDATWKNKLQYDSVQALVALERDVIMALKTGDGKTLGAVLPTRVENGYTVIVVPLKSLMDDWERCLKGFNIPYERWLGAENPKLEGFCNVILVSSDMCRTSTWKTVIAELNARRPVLRRVYDEAQFYGTKEDFGEETFETPYDMREMDTQVVLMSTTIPPRMQSYLADQFQLVNPLRISNTSDRPGLVTRIGGPYSTFSQQVNAAKDLIKQFTGNKSIWAANSRYIIFVNSYHEGKSVAKSLGLEFYHAHSDEHPITDIERLARYNRWRNGQFSGLVATSAITAGTDYPHVRFTIHIGTPWNATTYKQQAERAGRDGLKVLSAKKCLGYVVLHCLSSRGSMVV</sequence>
<keyword evidence="2" id="KW-0547">Nucleotide-binding</keyword>
<dbReference type="InterPro" id="IPR027417">
    <property type="entry name" value="P-loop_NTPase"/>
</dbReference>
<dbReference type="GO" id="GO:0009378">
    <property type="term" value="F:four-way junction helicase activity"/>
    <property type="evidence" value="ECO:0007669"/>
    <property type="project" value="TreeGrafter"/>
</dbReference>